<reference evidence="3 4" key="1">
    <citation type="submission" date="2019-08" db="EMBL/GenBank/DDBJ databases">
        <title>In-depth cultivation of the pig gut microbiome towards novel bacterial diversity and tailored functional studies.</title>
        <authorList>
            <person name="Wylensek D."/>
            <person name="Hitch T.C.A."/>
            <person name="Clavel T."/>
        </authorList>
    </citation>
    <scope>NUCLEOTIDE SEQUENCE [LARGE SCALE GENOMIC DNA]</scope>
    <source>
        <strain evidence="3 4">WCA-693-APC-5D-A</strain>
    </source>
</reference>
<accession>A0A6I2U9P3</accession>
<proteinExistence type="predicted"/>
<protein>
    <submittedName>
        <fullName evidence="3">Uncharacterized protein</fullName>
    </submittedName>
</protein>
<dbReference type="Proteomes" id="UP000433181">
    <property type="component" value="Unassembled WGS sequence"/>
</dbReference>
<feature type="coiled-coil region" evidence="1">
    <location>
        <begin position="106"/>
        <end position="169"/>
    </location>
</feature>
<evidence type="ECO:0000313" key="4">
    <source>
        <dbReference type="Proteomes" id="UP000433181"/>
    </source>
</evidence>
<organism evidence="3 4">
    <name type="scientific">Anaerovibrio slackiae</name>
    <dbReference type="NCBI Taxonomy" id="2652309"/>
    <lineage>
        <taxon>Bacteria</taxon>
        <taxon>Bacillati</taxon>
        <taxon>Bacillota</taxon>
        <taxon>Negativicutes</taxon>
        <taxon>Selenomonadales</taxon>
        <taxon>Selenomonadaceae</taxon>
        <taxon>Anaerovibrio</taxon>
    </lineage>
</organism>
<gene>
    <name evidence="3" type="ORF">FYJ84_04240</name>
</gene>
<evidence type="ECO:0000256" key="1">
    <source>
        <dbReference type="SAM" id="Coils"/>
    </source>
</evidence>
<feature type="region of interest" description="Disordered" evidence="2">
    <location>
        <begin position="1"/>
        <end position="25"/>
    </location>
</feature>
<name>A0A6I2U9P3_9FIRM</name>
<sequence>MARGNPNPKPLAPRRGSATSPHMEAPGKSMIQIYNLTGMVREMRLKGKSYRAIADYINSNKLIPNGYVLSYNSVVRWCANNGLGGTIEATSDTEAVNTYNINCKLLAMYREALDGLQLRLDEANSNPGGTKISEYNKIVDGIAKMGFQIQQLTAKIGEMQEQVYRYETASKVIEIIMAKISVLLPQEDYEEIKAKLRDDPILCEALKTIAPSNV</sequence>
<comment type="caution">
    <text evidence="3">The sequence shown here is derived from an EMBL/GenBank/DDBJ whole genome shotgun (WGS) entry which is preliminary data.</text>
</comment>
<dbReference type="AlphaFoldDB" id="A0A6I2U9P3"/>
<dbReference type="GeneID" id="96778116"/>
<keyword evidence="1" id="KW-0175">Coiled coil</keyword>
<keyword evidence="4" id="KW-1185">Reference proteome</keyword>
<evidence type="ECO:0000313" key="3">
    <source>
        <dbReference type="EMBL" id="MSU08203.1"/>
    </source>
</evidence>
<evidence type="ECO:0000256" key="2">
    <source>
        <dbReference type="SAM" id="MobiDB-lite"/>
    </source>
</evidence>
<dbReference type="RefSeq" id="WP_154406359.1">
    <property type="nucleotide sequence ID" value="NZ_VUNR01000005.1"/>
</dbReference>
<dbReference type="EMBL" id="VUNR01000005">
    <property type="protein sequence ID" value="MSU08203.1"/>
    <property type="molecule type" value="Genomic_DNA"/>
</dbReference>